<reference evidence="3" key="1">
    <citation type="submission" date="2016-10" db="EMBL/GenBank/DDBJ databases">
        <authorList>
            <person name="Varghese N."/>
            <person name="Submissions S."/>
        </authorList>
    </citation>
    <scope>NUCLEOTIDE SEQUENCE [LARGE SCALE GENOMIC DNA]</scope>
    <source>
        <strain evidence="3">DSM 44437</strain>
    </source>
</reference>
<name>A0A1H9X5P8_9PSEU</name>
<dbReference type="AlphaFoldDB" id="A0A1H9X5P8"/>
<proteinExistence type="predicted"/>
<protein>
    <submittedName>
        <fullName evidence="2">PucR C-terminal helix-turn-helix domain-containing protein</fullName>
    </submittedName>
</protein>
<evidence type="ECO:0000313" key="2">
    <source>
        <dbReference type="EMBL" id="SES41538.1"/>
    </source>
</evidence>
<dbReference type="InterPro" id="IPR009057">
    <property type="entry name" value="Homeodomain-like_sf"/>
</dbReference>
<dbReference type="Gene3D" id="1.10.10.2840">
    <property type="entry name" value="PucR C-terminal helix-turn-helix domain"/>
    <property type="match status" value="1"/>
</dbReference>
<dbReference type="SUPFAM" id="SSF46689">
    <property type="entry name" value="Homeodomain-like"/>
    <property type="match status" value="1"/>
</dbReference>
<evidence type="ECO:0000259" key="1">
    <source>
        <dbReference type="Pfam" id="PF13556"/>
    </source>
</evidence>
<dbReference type="InterPro" id="IPR051448">
    <property type="entry name" value="CdaR-like_regulators"/>
</dbReference>
<dbReference type="PANTHER" id="PTHR33744">
    <property type="entry name" value="CARBOHYDRATE DIACID REGULATOR"/>
    <property type="match status" value="1"/>
</dbReference>
<dbReference type="Pfam" id="PF13556">
    <property type="entry name" value="HTH_30"/>
    <property type="match status" value="1"/>
</dbReference>
<dbReference type="InterPro" id="IPR025736">
    <property type="entry name" value="PucR_C-HTH_dom"/>
</dbReference>
<accession>A0A1H9X5P8</accession>
<dbReference type="STRING" id="65499.SAMN04488000_12815"/>
<feature type="domain" description="PucR C-terminal helix-turn-helix" evidence="1">
    <location>
        <begin position="329"/>
        <end position="385"/>
    </location>
</feature>
<keyword evidence="3" id="KW-1185">Reference proteome</keyword>
<sequence length="392" mass="42359">MVSSTRVLAETCGDMLADVDKLVAEVATTSPGHRALDEALRLAGGASMEISLTASISVFLGLARDLRPSVETDYEWDMRATALGWARSALDAGVLDLPGLLKLSTSAHVLIMRKLLAAVPNDHVVSLLGPLGAWHDGFFSEAHGRAAEALRTTPPLHGRQRTGDQHRNWLLHIITSPDGELEADEADQMPARIYALVIRAGAPVIGEMLDGEERPDSWWTVWRPTAEQLVVVGDLDRDSGDWITTTMLALHPDSSALGVVAADSGRRVELPRILSALRSKVADYRPAPLRPGEVLSGNRLELLDSIVTAPAASDRFVGMLARIADSGELTHSVHTLLSCDLNLSRASELLAVHRSTLVYRLDRVVRMTGVDPRTTEGAALWWIALGIGRRSG</sequence>
<dbReference type="OrthoDB" id="3196285at2"/>
<dbReference type="EMBL" id="FOFV01000028">
    <property type="protein sequence ID" value="SES41538.1"/>
    <property type="molecule type" value="Genomic_DNA"/>
</dbReference>
<dbReference type="InterPro" id="IPR042070">
    <property type="entry name" value="PucR_C-HTH_sf"/>
</dbReference>
<organism evidence="2 3">
    <name type="scientific">Lentzea albida</name>
    <dbReference type="NCBI Taxonomy" id="65499"/>
    <lineage>
        <taxon>Bacteria</taxon>
        <taxon>Bacillati</taxon>
        <taxon>Actinomycetota</taxon>
        <taxon>Actinomycetes</taxon>
        <taxon>Pseudonocardiales</taxon>
        <taxon>Pseudonocardiaceae</taxon>
        <taxon>Lentzea</taxon>
    </lineage>
</organism>
<dbReference type="Proteomes" id="UP000199503">
    <property type="component" value="Unassembled WGS sequence"/>
</dbReference>
<gene>
    <name evidence="2" type="ORF">SAMN04488000_12815</name>
</gene>
<evidence type="ECO:0000313" key="3">
    <source>
        <dbReference type="Proteomes" id="UP000199503"/>
    </source>
</evidence>